<proteinExistence type="predicted"/>
<dbReference type="eggNOG" id="ENOG5031JA3">
    <property type="taxonomic scope" value="Bacteria"/>
</dbReference>
<dbReference type="EMBL" id="CP006842">
    <property type="protein sequence ID" value="AHW65151.1"/>
    <property type="molecule type" value="Genomic_DNA"/>
</dbReference>
<name>X5EEV9_9CORY</name>
<organism evidence="1 2">
    <name type="scientific">Corynebacterium glyciniphilum AJ 3170</name>
    <dbReference type="NCBI Taxonomy" id="1404245"/>
    <lineage>
        <taxon>Bacteria</taxon>
        <taxon>Bacillati</taxon>
        <taxon>Actinomycetota</taxon>
        <taxon>Actinomycetes</taxon>
        <taxon>Mycobacteriales</taxon>
        <taxon>Corynebacteriaceae</taxon>
        <taxon>Corynebacterium</taxon>
    </lineage>
</organism>
<keyword evidence="2" id="KW-1185">Reference proteome</keyword>
<accession>X5EEV9</accession>
<dbReference type="AlphaFoldDB" id="X5EEV9"/>
<evidence type="ECO:0000313" key="1">
    <source>
        <dbReference type="EMBL" id="AHW65151.1"/>
    </source>
</evidence>
<dbReference type="KEGG" id="cgy:CGLY_13555"/>
<dbReference type="HOGENOM" id="CLU_1154917_0_0_11"/>
<reference evidence="1 2" key="1">
    <citation type="journal article" date="2015" name="Int. J. Syst. Evol. Microbiol.">
        <title>Revisiting Corynebacterium glyciniphilum (ex Kubota et al., 1972) sp. nov., nom. rev., isolated from putrefied banana.</title>
        <authorList>
            <person name="Al-Dilaimi A."/>
            <person name="Bednarz H."/>
            <person name="Lomker A."/>
            <person name="Niehaus K."/>
            <person name="Kalinowski J."/>
            <person name="Ruckert C."/>
        </authorList>
    </citation>
    <scope>NUCLEOTIDE SEQUENCE [LARGE SCALE GENOMIC DNA]</scope>
    <source>
        <strain evidence="1">AJ 3170</strain>
    </source>
</reference>
<sequence length="233" mass="24790">MRLADRLGLSASLLTAQQFDSRLLASWDGFGELVSVGFGTGRTAERDLSPMASWMSRARYVLTHSDPWAGGDPRPVVDDLAVDPLSASTPVALATVELLDAAVAVRENMTAEKVDALVDTLTWALDAPAYVRQTALETAVAVLVSVDMPAAARGVITRVSPPEVTLTCRALVTWGGGSTAGLPPVRPAYSARDVAFGLLSRHRDAPDLIRSLAETCPEDGLVAMWIHRLLTSN</sequence>
<dbReference type="Proteomes" id="UP000023703">
    <property type="component" value="Chromosome"/>
</dbReference>
<dbReference type="STRING" id="1404245.CGLY_13555"/>
<protein>
    <submittedName>
        <fullName evidence="1">Uncharacterized protein</fullName>
    </submittedName>
</protein>
<gene>
    <name evidence="1" type="ORF">CGLY_13555</name>
</gene>
<evidence type="ECO:0000313" key="2">
    <source>
        <dbReference type="Proteomes" id="UP000023703"/>
    </source>
</evidence>